<dbReference type="InterPro" id="IPR051498">
    <property type="entry name" value="Phosducin-like_chap/apop_reg"/>
</dbReference>
<name>A0A1D2NCC8_ORCCI</name>
<evidence type="ECO:0000313" key="5">
    <source>
        <dbReference type="EMBL" id="ODN02913.1"/>
    </source>
</evidence>
<dbReference type="CDD" id="cd02988">
    <property type="entry name" value="Phd_like_VIAF"/>
    <property type="match status" value="1"/>
</dbReference>
<feature type="compositionally biased region" description="Acidic residues" evidence="3">
    <location>
        <begin position="1"/>
        <end position="10"/>
    </location>
</feature>
<sequence length="241" mass="27465">MQNPNEDTEWNDVLRSKGILPPKPKEAEITEDQIVKMLDTTIMERTEGSRRNLEGLSLDELDELEDEEEERILQAMKSKRLQEMKQDMAKKKFGQVLEISAQDYVQEVNKAGEGIWVILHLYKQGIPLCSLLNQHLAQLAMKFPATKFIKSVSTVCIPNYPDKNVPTIFVYYEGEMKKQFIGPIALRGMNLTLEELEFILGTTGAIPTTIKKDPRKKVKDQMMSNLGVRSKEGESSDDDSE</sequence>
<dbReference type="EMBL" id="LJIJ01000092">
    <property type="protein sequence ID" value="ODN02913.1"/>
    <property type="molecule type" value="Genomic_DNA"/>
</dbReference>
<dbReference type="InterPro" id="IPR024253">
    <property type="entry name" value="Phosducin_thioredoxin-like_dom"/>
</dbReference>
<organism evidence="5 6">
    <name type="scientific">Orchesella cincta</name>
    <name type="common">Springtail</name>
    <name type="synonym">Podura cincta</name>
    <dbReference type="NCBI Taxonomy" id="48709"/>
    <lineage>
        <taxon>Eukaryota</taxon>
        <taxon>Metazoa</taxon>
        <taxon>Ecdysozoa</taxon>
        <taxon>Arthropoda</taxon>
        <taxon>Hexapoda</taxon>
        <taxon>Collembola</taxon>
        <taxon>Entomobryomorpha</taxon>
        <taxon>Entomobryoidea</taxon>
        <taxon>Orchesellidae</taxon>
        <taxon>Orchesellinae</taxon>
        <taxon>Orchesella</taxon>
    </lineage>
</organism>
<dbReference type="GO" id="GO:0006457">
    <property type="term" value="P:protein folding"/>
    <property type="evidence" value="ECO:0007669"/>
    <property type="project" value="TreeGrafter"/>
</dbReference>
<dbReference type="OMA" id="FCEIRAN"/>
<dbReference type="Pfam" id="PF02114">
    <property type="entry name" value="Phosducin"/>
    <property type="match status" value="1"/>
</dbReference>
<protein>
    <submittedName>
        <fullName evidence="5">Viral IAP-associated factor</fullName>
    </submittedName>
</protein>
<dbReference type="AlphaFoldDB" id="A0A1D2NCC8"/>
<gene>
    <name evidence="5" type="ORF">Ocin01_03739</name>
</gene>
<dbReference type="Gene3D" id="3.40.30.10">
    <property type="entry name" value="Glutaredoxin"/>
    <property type="match status" value="1"/>
</dbReference>
<dbReference type="SUPFAM" id="SSF52833">
    <property type="entry name" value="Thioredoxin-like"/>
    <property type="match status" value="1"/>
</dbReference>
<dbReference type="PANTHER" id="PTHR45809">
    <property type="entry name" value="VIRAL IAP-ASSOCIATED FACTOR HOMOLOG"/>
    <property type="match status" value="1"/>
</dbReference>
<feature type="coiled-coil region" evidence="2">
    <location>
        <begin position="50"/>
        <end position="78"/>
    </location>
</feature>
<dbReference type="PANTHER" id="PTHR45809:SF3">
    <property type="entry name" value="VIRAL IAP-ASSOCIATED FACTOR HOMOLOG"/>
    <property type="match status" value="1"/>
</dbReference>
<keyword evidence="2" id="KW-0175">Coiled coil</keyword>
<evidence type="ECO:0000256" key="1">
    <source>
        <dbReference type="ARBA" id="ARBA00009686"/>
    </source>
</evidence>
<feature type="region of interest" description="Disordered" evidence="3">
    <location>
        <begin position="1"/>
        <end position="26"/>
    </location>
</feature>
<accession>A0A1D2NCC8</accession>
<dbReference type="Proteomes" id="UP000094527">
    <property type="component" value="Unassembled WGS sequence"/>
</dbReference>
<dbReference type="OrthoDB" id="45518at2759"/>
<dbReference type="InterPro" id="IPR036249">
    <property type="entry name" value="Thioredoxin-like_sf"/>
</dbReference>
<reference evidence="5 6" key="1">
    <citation type="journal article" date="2016" name="Genome Biol. Evol.">
        <title>Gene Family Evolution Reflects Adaptation to Soil Environmental Stressors in the Genome of the Collembolan Orchesella cincta.</title>
        <authorList>
            <person name="Faddeeva-Vakhrusheva A."/>
            <person name="Derks M.F."/>
            <person name="Anvar S.Y."/>
            <person name="Agamennone V."/>
            <person name="Suring W."/>
            <person name="Smit S."/>
            <person name="van Straalen N.M."/>
            <person name="Roelofs D."/>
        </authorList>
    </citation>
    <scope>NUCLEOTIDE SEQUENCE [LARGE SCALE GENOMIC DNA]</scope>
    <source>
        <tissue evidence="5">Mixed pool</tissue>
    </source>
</reference>
<keyword evidence="6" id="KW-1185">Reference proteome</keyword>
<feature type="region of interest" description="Disordered" evidence="3">
    <location>
        <begin position="213"/>
        <end position="241"/>
    </location>
</feature>
<evidence type="ECO:0000259" key="4">
    <source>
        <dbReference type="Pfam" id="PF02114"/>
    </source>
</evidence>
<evidence type="ECO:0000256" key="3">
    <source>
        <dbReference type="SAM" id="MobiDB-lite"/>
    </source>
</evidence>
<evidence type="ECO:0000313" key="6">
    <source>
        <dbReference type="Proteomes" id="UP000094527"/>
    </source>
</evidence>
<feature type="domain" description="Phosducin" evidence="4">
    <location>
        <begin position="56"/>
        <end position="207"/>
    </location>
</feature>
<comment type="similarity">
    <text evidence="1">Belongs to the phosducin family.</text>
</comment>
<dbReference type="STRING" id="48709.A0A1D2NCC8"/>
<proteinExistence type="inferred from homology"/>
<comment type="caution">
    <text evidence="5">The sequence shown here is derived from an EMBL/GenBank/DDBJ whole genome shotgun (WGS) entry which is preliminary data.</text>
</comment>
<dbReference type="GO" id="GO:0005737">
    <property type="term" value="C:cytoplasm"/>
    <property type="evidence" value="ECO:0007669"/>
    <property type="project" value="TreeGrafter"/>
</dbReference>
<evidence type="ECO:0000256" key="2">
    <source>
        <dbReference type="SAM" id="Coils"/>
    </source>
</evidence>